<keyword evidence="1" id="KW-0472">Membrane</keyword>
<keyword evidence="1" id="KW-0812">Transmembrane</keyword>
<keyword evidence="3" id="KW-1185">Reference proteome</keyword>
<evidence type="ECO:0000313" key="2">
    <source>
        <dbReference type="EMBL" id="KAH9497320.1"/>
    </source>
</evidence>
<feature type="transmembrane region" description="Helical" evidence="1">
    <location>
        <begin position="838"/>
        <end position="858"/>
    </location>
</feature>
<dbReference type="Proteomes" id="UP000790347">
    <property type="component" value="Unassembled WGS sequence"/>
</dbReference>
<name>A0A922HP92_DERFA</name>
<evidence type="ECO:0000313" key="3">
    <source>
        <dbReference type="Proteomes" id="UP000790347"/>
    </source>
</evidence>
<feature type="transmembrane region" description="Helical" evidence="1">
    <location>
        <begin position="374"/>
        <end position="395"/>
    </location>
</feature>
<feature type="transmembrane region" description="Helical" evidence="1">
    <location>
        <begin position="539"/>
        <end position="559"/>
    </location>
</feature>
<feature type="transmembrane region" description="Helical" evidence="1">
    <location>
        <begin position="806"/>
        <end position="826"/>
    </location>
</feature>
<feature type="transmembrane region" description="Helical" evidence="1">
    <location>
        <begin position="255"/>
        <end position="276"/>
    </location>
</feature>
<sequence>MSLQIRHYIYNAMKHIVDQHDTRQYRISHNLEVILYLFWLIRGLFISLMYLDSEQFPLYEFDYMSEYFWKNRKIFNKFFMILIILFTLTGLLGIKTFFYSRVDTLSFQVLYDCIVYNTDQYYKSLDKDENVANKLSTRFRQYQRQFVRDHRLLSLMIPEFIMKKLITIRVWIGSWLELDRIDKKLFMNRNKMRLFPNANIKSRTDVLLFVLIIDIFNFIVHIFTAIVYIICNYLIIIDIISSELIRNSWIIKFQLFIEIILFIPTLLILLQCSMLLSCSITAPYQVFHNILNHLNQKFSTLYENLRRGKQIGLKESKELRFIYRQHNILCYYTVFADTDAWSQALYYYALVSIPINVTFMCELIFEDLTAETRFLFIFMMIMHAFTGLIPFIVLANVSKAYHAIRKNIPAMQLQLKRRKDLRLKLKFDDLYERLVDGKKIAYTFGYLGVLTYRGLFEQKTKMFLQIRHYIYNAMKHIVEQHDTRQYWLSHNAEVILYLFWLTRALFISLMYLDSEHFPLYEFDYMSEYFWKNQKIFNKFFMILIILFILTGLLGIKTFFYSRVDTLSFQVLYDCIVYNTDQYYKSLDTDKNVANKLSTRFRQYQRQFVRDHRLLSLMIPKFIMKKLIAICVWIDSWLKLDRIDKKLFINQNKMRLFPHANIKSRTHVLLFVLIIDIVNFIVHIFTAIVYIIGNYLLISDAILSDLIRNSFIIKVHMFIEVILFIPSFLILLQCSMLLSCSASAAYQVFHSTLNHLNKKFLTIYENSCHGKQIGLKESKELRFIYRQHNILCYYEIFTDKDVWSQALYYYALVSIPINVTFMCELIFEDLITETQLLFVFLMFMHAFTGLIPLIILADVSKDYHAIRKNIPAMQLQLKRRKDLRLKLKFDDLYERLVDGKKIAYTFGYLGVLTYRGLLEAFLGYIAAFFLIVGFYTSI</sequence>
<reference evidence="2" key="2">
    <citation type="journal article" date="2022" name="Res Sq">
        <title>Comparative Genomics Reveals Insights into the Divergent Evolution of Astigmatic Mites and Household Pest Adaptations.</title>
        <authorList>
            <person name="Xiong Q."/>
            <person name="Wan A.T.-Y."/>
            <person name="Liu X.-Y."/>
            <person name="Fung C.S.-H."/>
            <person name="Xiao X."/>
            <person name="Malainual N."/>
            <person name="Hou J."/>
            <person name="Wang L."/>
            <person name="Wang M."/>
            <person name="Yang K."/>
            <person name="Cui Y."/>
            <person name="Leung E."/>
            <person name="Nong W."/>
            <person name="Shin S.-K."/>
            <person name="Au S."/>
            <person name="Jeong K.Y."/>
            <person name="Chew F.T."/>
            <person name="Hui J."/>
            <person name="Leung T.F."/>
            <person name="Tungtrongchitr A."/>
            <person name="Zhong N."/>
            <person name="Liu Z."/>
            <person name="Tsui S."/>
        </authorList>
    </citation>
    <scope>NUCLEOTIDE SEQUENCE</scope>
    <source>
        <strain evidence="2">Derf</strain>
        <tissue evidence="2">Whole organism</tissue>
    </source>
</reference>
<feature type="transmembrane region" description="Helical" evidence="1">
    <location>
        <begin position="206"/>
        <end position="235"/>
    </location>
</feature>
<gene>
    <name evidence="2" type="ORF">DERF_013315</name>
</gene>
<feature type="transmembrane region" description="Helical" evidence="1">
    <location>
        <begin position="667"/>
        <end position="690"/>
    </location>
</feature>
<organism evidence="2 3">
    <name type="scientific">Dermatophagoides farinae</name>
    <name type="common">American house dust mite</name>
    <dbReference type="NCBI Taxonomy" id="6954"/>
    <lineage>
        <taxon>Eukaryota</taxon>
        <taxon>Metazoa</taxon>
        <taxon>Ecdysozoa</taxon>
        <taxon>Arthropoda</taxon>
        <taxon>Chelicerata</taxon>
        <taxon>Arachnida</taxon>
        <taxon>Acari</taxon>
        <taxon>Acariformes</taxon>
        <taxon>Sarcoptiformes</taxon>
        <taxon>Astigmata</taxon>
        <taxon>Psoroptidia</taxon>
        <taxon>Analgoidea</taxon>
        <taxon>Pyroglyphidae</taxon>
        <taxon>Dermatophagoidinae</taxon>
        <taxon>Dermatophagoides</taxon>
    </lineage>
</organism>
<feature type="transmembrane region" description="Helical" evidence="1">
    <location>
        <begin position="78"/>
        <end position="98"/>
    </location>
</feature>
<proteinExistence type="predicted"/>
<dbReference type="AlphaFoldDB" id="A0A922HP92"/>
<feature type="transmembrane region" description="Helical" evidence="1">
    <location>
        <begin position="33"/>
        <end position="51"/>
    </location>
</feature>
<feature type="transmembrane region" description="Helical" evidence="1">
    <location>
        <begin position="915"/>
        <end position="934"/>
    </location>
</feature>
<accession>A0A922HP92</accession>
<feature type="transmembrane region" description="Helical" evidence="1">
    <location>
        <begin position="494"/>
        <end position="512"/>
    </location>
</feature>
<feature type="transmembrane region" description="Helical" evidence="1">
    <location>
        <begin position="710"/>
        <end position="731"/>
    </location>
</feature>
<keyword evidence="1" id="KW-1133">Transmembrane helix</keyword>
<feature type="transmembrane region" description="Helical" evidence="1">
    <location>
        <begin position="345"/>
        <end position="365"/>
    </location>
</feature>
<reference evidence="2" key="1">
    <citation type="submission" date="2013-05" db="EMBL/GenBank/DDBJ databases">
        <authorList>
            <person name="Yim A.K.Y."/>
            <person name="Chan T.F."/>
            <person name="Ji K.M."/>
            <person name="Liu X.Y."/>
            <person name="Zhou J.W."/>
            <person name="Li R.Q."/>
            <person name="Yang K.Y."/>
            <person name="Li J."/>
            <person name="Li M."/>
            <person name="Law P.T.W."/>
            <person name="Wu Y.L."/>
            <person name="Cai Z.L."/>
            <person name="Qin H."/>
            <person name="Bao Y."/>
            <person name="Leung R.K.K."/>
            <person name="Ng P.K.S."/>
            <person name="Zou J."/>
            <person name="Zhong X.J."/>
            <person name="Ran P.X."/>
            <person name="Zhong N.S."/>
            <person name="Liu Z.G."/>
            <person name="Tsui S.K.W."/>
        </authorList>
    </citation>
    <scope>NUCLEOTIDE SEQUENCE</scope>
    <source>
        <strain evidence="2">Derf</strain>
        <tissue evidence="2">Whole organism</tissue>
    </source>
</reference>
<dbReference type="EMBL" id="ASGP02000007">
    <property type="protein sequence ID" value="KAH9497320.1"/>
    <property type="molecule type" value="Genomic_DNA"/>
</dbReference>
<evidence type="ECO:0000256" key="1">
    <source>
        <dbReference type="SAM" id="Phobius"/>
    </source>
</evidence>
<protein>
    <submittedName>
        <fullName evidence="2">Uncharacterized protein</fullName>
    </submittedName>
</protein>
<comment type="caution">
    <text evidence="2">The sequence shown here is derived from an EMBL/GenBank/DDBJ whole genome shotgun (WGS) entry which is preliminary data.</text>
</comment>